<accession>A0A2P2P2B6</accession>
<protein>
    <submittedName>
        <fullName evidence="1">Uncharacterized protein</fullName>
    </submittedName>
</protein>
<evidence type="ECO:0000313" key="1">
    <source>
        <dbReference type="EMBL" id="MBX48946.1"/>
    </source>
</evidence>
<name>A0A2P2P2B6_RHIMU</name>
<sequence>MQHAIILIGQNKVYEPTFPLPPF</sequence>
<reference evidence="1" key="1">
    <citation type="submission" date="2018-02" db="EMBL/GenBank/DDBJ databases">
        <title>Rhizophora mucronata_Transcriptome.</title>
        <authorList>
            <person name="Meera S.P."/>
            <person name="Sreeshan A."/>
            <person name="Augustine A."/>
        </authorList>
    </citation>
    <scope>NUCLEOTIDE SEQUENCE</scope>
    <source>
        <tissue evidence="1">Leaf</tissue>
    </source>
</reference>
<dbReference type="AlphaFoldDB" id="A0A2P2P2B6"/>
<dbReference type="EMBL" id="GGEC01068462">
    <property type="protein sequence ID" value="MBX48946.1"/>
    <property type="molecule type" value="Transcribed_RNA"/>
</dbReference>
<organism evidence="1">
    <name type="scientific">Rhizophora mucronata</name>
    <name type="common">Asiatic mangrove</name>
    <dbReference type="NCBI Taxonomy" id="61149"/>
    <lineage>
        <taxon>Eukaryota</taxon>
        <taxon>Viridiplantae</taxon>
        <taxon>Streptophyta</taxon>
        <taxon>Embryophyta</taxon>
        <taxon>Tracheophyta</taxon>
        <taxon>Spermatophyta</taxon>
        <taxon>Magnoliopsida</taxon>
        <taxon>eudicotyledons</taxon>
        <taxon>Gunneridae</taxon>
        <taxon>Pentapetalae</taxon>
        <taxon>rosids</taxon>
        <taxon>fabids</taxon>
        <taxon>Malpighiales</taxon>
        <taxon>Rhizophoraceae</taxon>
        <taxon>Rhizophora</taxon>
    </lineage>
</organism>
<proteinExistence type="predicted"/>